<keyword evidence="3 6" id="KW-0820">tRNA-binding</keyword>
<dbReference type="Pfam" id="PF01588">
    <property type="entry name" value="tRNA_bind"/>
    <property type="match status" value="1"/>
</dbReference>
<dbReference type="GO" id="GO:0006412">
    <property type="term" value="P:translation"/>
    <property type="evidence" value="ECO:0007669"/>
    <property type="project" value="UniProtKB-KW"/>
</dbReference>
<dbReference type="SUPFAM" id="SSF50249">
    <property type="entry name" value="Nucleic acid-binding proteins"/>
    <property type="match status" value="1"/>
</dbReference>
<evidence type="ECO:0000256" key="6">
    <source>
        <dbReference type="PROSITE-ProRule" id="PRU00209"/>
    </source>
</evidence>
<dbReference type="GO" id="GO:0000049">
    <property type="term" value="F:tRNA binding"/>
    <property type="evidence" value="ECO:0007669"/>
    <property type="project" value="UniProtKB-UniRule"/>
</dbReference>
<protein>
    <submittedName>
        <fullName evidence="9">Putative trna-binding protein</fullName>
    </submittedName>
</protein>
<evidence type="ECO:0000256" key="1">
    <source>
        <dbReference type="ARBA" id="ARBA00004496"/>
    </source>
</evidence>
<feature type="domain" description="TRNA-binding" evidence="8">
    <location>
        <begin position="147"/>
        <end position="248"/>
    </location>
</feature>
<proteinExistence type="evidence at transcript level"/>
<comment type="subcellular location">
    <subcellularLocation>
        <location evidence="1">Cytoplasm</location>
    </subcellularLocation>
</comment>
<feature type="compositionally biased region" description="Polar residues" evidence="7">
    <location>
        <begin position="93"/>
        <end position="102"/>
    </location>
</feature>
<feature type="region of interest" description="Disordered" evidence="7">
    <location>
        <begin position="78"/>
        <end position="148"/>
    </location>
</feature>
<dbReference type="CDD" id="cd02799">
    <property type="entry name" value="tRNA_bind_EMAP-II_like"/>
    <property type="match status" value="1"/>
</dbReference>
<feature type="compositionally biased region" description="Basic and acidic residues" evidence="7">
    <location>
        <begin position="126"/>
        <end position="148"/>
    </location>
</feature>
<dbReference type="InterPro" id="IPR012340">
    <property type="entry name" value="NA-bd_OB-fold"/>
</dbReference>
<dbReference type="PANTHER" id="PTHR11586">
    <property type="entry name" value="TRNA-AMINOACYLATION COFACTOR ARC1 FAMILY MEMBER"/>
    <property type="match status" value="1"/>
</dbReference>
<dbReference type="Gene3D" id="2.40.50.140">
    <property type="entry name" value="Nucleic acid-binding proteins"/>
    <property type="match status" value="1"/>
</dbReference>
<evidence type="ECO:0000313" key="9">
    <source>
        <dbReference type="EMBL" id="JAA69561.1"/>
    </source>
</evidence>
<evidence type="ECO:0000256" key="5">
    <source>
        <dbReference type="ARBA" id="ARBA00022917"/>
    </source>
</evidence>
<dbReference type="AlphaFoldDB" id="A0A0K8REP7"/>
<keyword evidence="2" id="KW-0963">Cytoplasm</keyword>
<evidence type="ECO:0000256" key="2">
    <source>
        <dbReference type="ARBA" id="ARBA00022490"/>
    </source>
</evidence>
<dbReference type="EMBL" id="GADI01004247">
    <property type="protein sequence ID" value="JAA69561.1"/>
    <property type="molecule type" value="mRNA"/>
</dbReference>
<evidence type="ECO:0000256" key="4">
    <source>
        <dbReference type="ARBA" id="ARBA00022884"/>
    </source>
</evidence>
<accession>A0A0K8REP7</accession>
<dbReference type="PANTHER" id="PTHR11586:SF33">
    <property type="entry name" value="AMINOACYL TRNA SYNTHASE COMPLEX-INTERACTING MULTIFUNCTIONAL PROTEIN 1"/>
    <property type="match status" value="1"/>
</dbReference>
<name>A0A0K8REP7_IXORI</name>
<evidence type="ECO:0000256" key="7">
    <source>
        <dbReference type="SAM" id="MobiDB-lite"/>
    </source>
</evidence>
<organism evidence="9">
    <name type="scientific">Ixodes ricinus</name>
    <name type="common">Common tick</name>
    <name type="synonym">Acarus ricinus</name>
    <dbReference type="NCBI Taxonomy" id="34613"/>
    <lineage>
        <taxon>Eukaryota</taxon>
        <taxon>Metazoa</taxon>
        <taxon>Ecdysozoa</taxon>
        <taxon>Arthropoda</taxon>
        <taxon>Chelicerata</taxon>
        <taxon>Arachnida</taxon>
        <taxon>Acari</taxon>
        <taxon>Parasitiformes</taxon>
        <taxon>Ixodida</taxon>
        <taxon>Ixodoidea</taxon>
        <taxon>Ixodidae</taxon>
        <taxon>Ixodinae</taxon>
        <taxon>Ixodes</taxon>
    </lineage>
</organism>
<dbReference type="FunFam" id="2.40.50.140:FF:000047">
    <property type="entry name" value="tyrosine--tRNA ligase, cytoplasmic isoform X2"/>
    <property type="match status" value="1"/>
</dbReference>
<evidence type="ECO:0000259" key="8">
    <source>
        <dbReference type="PROSITE" id="PS50886"/>
    </source>
</evidence>
<reference evidence="9" key="1">
    <citation type="submission" date="2012-12" db="EMBL/GenBank/DDBJ databases">
        <title>Identification and characterization of a phenylalanine ammonia-lyase gene family in Isatis indigotica Fort.</title>
        <authorList>
            <person name="Liu Q."/>
            <person name="Chen J."/>
            <person name="Zhou X."/>
            <person name="Di P."/>
            <person name="Xiao Y."/>
            <person name="Xuan H."/>
            <person name="Zhang L."/>
            <person name="Chen W."/>
        </authorList>
    </citation>
    <scope>NUCLEOTIDE SEQUENCE</scope>
    <source>
        <tissue evidence="9">Salivary gland</tissue>
    </source>
</reference>
<keyword evidence="5" id="KW-0648">Protein biosynthesis</keyword>
<dbReference type="GO" id="GO:0005737">
    <property type="term" value="C:cytoplasm"/>
    <property type="evidence" value="ECO:0007669"/>
    <property type="project" value="UniProtKB-SubCell"/>
</dbReference>
<dbReference type="InterPro" id="IPR002547">
    <property type="entry name" value="tRNA-bd_dom"/>
</dbReference>
<evidence type="ECO:0000256" key="3">
    <source>
        <dbReference type="ARBA" id="ARBA00022555"/>
    </source>
</evidence>
<sequence length="309" mass="33780">MAVEPILARIITRAKQADALIATLVTQVESLRAARIEQYTQSECARLRNENEALHREVQVWKDRLVAAEICNGAVQVSTSCTAPSKPEADKISGQTPVSQQPEAGAGDQAKKRANAPKSESKPPPSKKEKPEPKKKADDADDSKPVDVSRLDLRVGRILTAHKHPDADALYVEQVDVGEEKPRTVVSGLVRFVPLEQMQNRMAVLMCNLKPAKMRGVTSEAMVMCASTPDKVEILKPPQDAVPGDRVTCVEFPGAPDAQLNPKKKIFEQVAPDLKTDGERRATYKGCPWVVLGKDGHITSETLTNVQIK</sequence>
<dbReference type="InterPro" id="IPR051270">
    <property type="entry name" value="Tyrosine-tRNA_ligase_regulator"/>
</dbReference>
<dbReference type="PROSITE" id="PS50886">
    <property type="entry name" value="TRBD"/>
    <property type="match status" value="1"/>
</dbReference>
<keyword evidence="4 6" id="KW-0694">RNA-binding</keyword>